<reference evidence="2" key="3">
    <citation type="submission" date="2020-12" db="UniProtKB">
        <authorList>
            <consortium name="EnsemblPlants"/>
        </authorList>
    </citation>
    <scope>IDENTIFICATION</scope>
</reference>
<evidence type="ECO:0000256" key="1">
    <source>
        <dbReference type="SAM" id="MobiDB-lite"/>
    </source>
</evidence>
<evidence type="ECO:0000313" key="3">
    <source>
        <dbReference type="Proteomes" id="UP000006727"/>
    </source>
</evidence>
<dbReference type="InterPro" id="IPR016024">
    <property type="entry name" value="ARM-type_fold"/>
</dbReference>
<feature type="compositionally biased region" description="Polar residues" evidence="1">
    <location>
        <begin position="634"/>
        <end position="643"/>
    </location>
</feature>
<keyword evidence="3" id="KW-1185">Reference proteome</keyword>
<dbReference type="FunCoup" id="A0A7I4A213">
    <property type="interactions" value="2493"/>
</dbReference>
<dbReference type="Gramene" id="Pp3c10_300V3.3">
    <property type="protein sequence ID" value="Pp3c10_300V3.3"/>
    <property type="gene ID" value="Pp3c10_300"/>
</dbReference>
<feature type="compositionally biased region" description="Basic and acidic residues" evidence="1">
    <location>
        <begin position="608"/>
        <end position="632"/>
    </location>
</feature>
<dbReference type="EMBL" id="ABEU02000010">
    <property type="status" value="NOT_ANNOTATED_CDS"/>
    <property type="molecule type" value="Genomic_DNA"/>
</dbReference>
<dbReference type="EnsemblPlants" id="Pp3c10_300V3.3">
    <property type="protein sequence ID" value="Pp3c10_300V3.3"/>
    <property type="gene ID" value="Pp3c10_300"/>
</dbReference>
<name>A0A7I4A213_PHYPA</name>
<dbReference type="GeneID" id="112287941"/>
<feature type="compositionally biased region" description="Polar residues" evidence="1">
    <location>
        <begin position="911"/>
        <end position="923"/>
    </location>
</feature>
<dbReference type="Proteomes" id="UP000006727">
    <property type="component" value="Chromosome 10"/>
</dbReference>
<accession>A0A7I4A213</accession>
<sequence>MGLISRRVLPICGSMCVCCPALRARSRQPVKRYNMLLADIYPKSQDEAPNDRKIGKLVEYAAKNPLRIPKIAGALEQKGYKELKADHFGTVTTVMRAFSKLFIDCRDEMSLFANNALNLIKVLLDQVAHGNMRIVGCLTLVDFIRVQTDATYMRNLDGLTLPLCALAREQGDDKKQLAIRAAALQALAALVGFTAQHSQISTEFDKVVAATLENYELPSVEIEALEIERGEPKQQWMREVMRSEGHSHALQVMREALNKMHRHKAHTVVKDQLNLTSEETEAPSVWSQICIQNMAALAKEATTVRRVLDPMFRYLDAGKHWSMETGLALIVLQNMQFLMEQTGNGQLLLAALVRHLDQKNVESDLIMKRNILAVTAVLARQSKSKATVAEIGAMSDLSKHLRRSLQASMETSMAGSVQMCDDNILLQAAVEECLMEFGSRCNNMKVGDAGPLLDMMAATLEKLSVKTVVARSTLQAVSVLALVVAYLPDHLYVHQEFPESLFKELLQAMLHPDLETRIGAHRVFILLLVPSSVSQSSRYEHQFLPHSDGLSPSRGKRRVSAFSSAAALFERLRRERSLGGSFLDNGDENGKLKGRTNSIDQMAGKADSAAKGDWELEGRSDSFDRDDVHPGRGDNSNGAASPSRLQAFRLSLGRSMAHLRRPSTGATKETETNTARLSVKQTELLFSTLWLQSKMADNWPSSYEAMAHTYSLTLLFGGLRSANHNTHLRALQLALSIRILALDSSAVHLSPARRRSLFTLATGMLVFAAKVCNIPQIVAPAKVPLTSLVKDPFLELSEDNTLTALNSAVYAHEYTTESDDNAALSSLSRISLVGDLSNDAIAGRIIEAISSYVKVEGVGIKERLTQQFTPEASELLKPQLYSESLNARSPHASQDSVSFDEVLQSQLTSSVLEDGNTNGSNSELPPMLRDTAGSTPIQAPGVSQLLDQAKETAEQVGLTHAPSGPLSYSATASRCEAAGAGAHRKMSAVLNLDSKSVPFTASLPPVKDSNRVNGHESPSATSDTSGDLDERTAGFSGSRSQSPKSKPTWLASPTVRDLKLPPSSPYDNFLKAAGC</sequence>
<dbReference type="RefSeq" id="XP_024387363.1">
    <property type="nucleotide sequence ID" value="XM_024531595.2"/>
</dbReference>
<dbReference type="AlphaFoldDB" id="A0A7I4A213"/>
<dbReference type="InterPro" id="IPR049152">
    <property type="entry name" value="EFR3-like_ARM"/>
</dbReference>
<feature type="region of interest" description="Disordered" evidence="1">
    <location>
        <begin position="911"/>
        <end position="939"/>
    </location>
</feature>
<dbReference type="PANTHER" id="PTHR46087:SF11">
    <property type="entry name" value="PROTEIN SEMI-ROLLED LEAF 2"/>
    <property type="match status" value="1"/>
</dbReference>
<gene>
    <name evidence="2" type="primary">LOC112287941</name>
</gene>
<dbReference type="PANTHER" id="PTHR46087">
    <property type="entry name" value="PUTATIVE, EXPRESSED-RELATED"/>
    <property type="match status" value="1"/>
</dbReference>
<organism evidence="2 3">
    <name type="scientific">Physcomitrium patens</name>
    <name type="common">Spreading-leaved earth moss</name>
    <name type="synonym">Physcomitrella patens</name>
    <dbReference type="NCBI Taxonomy" id="3218"/>
    <lineage>
        <taxon>Eukaryota</taxon>
        <taxon>Viridiplantae</taxon>
        <taxon>Streptophyta</taxon>
        <taxon>Embryophyta</taxon>
        <taxon>Bryophyta</taxon>
        <taxon>Bryophytina</taxon>
        <taxon>Bryopsida</taxon>
        <taxon>Funariidae</taxon>
        <taxon>Funariales</taxon>
        <taxon>Funariaceae</taxon>
        <taxon>Physcomitrium</taxon>
    </lineage>
</organism>
<feature type="region of interest" description="Disordered" evidence="1">
    <location>
        <begin position="580"/>
        <end position="643"/>
    </location>
</feature>
<evidence type="ECO:0000313" key="2">
    <source>
        <dbReference type="EnsemblPlants" id="Pp3c10_300V3.3"/>
    </source>
</evidence>
<dbReference type="SUPFAM" id="SSF48371">
    <property type="entry name" value="ARM repeat"/>
    <property type="match status" value="1"/>
</dbReference>
<dbReference type="KEGG" id="ppp:112287941"/>
<feature type="compositionally biased region" description="Polar residues" evidence="1">
    <location>
        <begin position="1016"/>
        <end position="1025"/>
    </location>
</feature>
<dbReference type="InterPro" id="IPR055296">
    <property type="entry name" value="SRL2-like"/>
</dbReference>
<protein>
    <submittedName>
        <fullName evidence="2">Uncharacterized protein</fullName>
    </submittedName>
</protein>
<feature type="compositionally biased region" description="Polar residues" evidence="1">
    <location>
        <begin position="1035"/>
        <end position="1045"/>
    </location>
</feature>
<reference evidence="2 3" key="2">
    <citation type="journal article" date="2018" name="Plant J.">
        <title>The Physcomitrella patens chromosome-scale assembly reveals moss genome structure and evolution.</title>
        <authorList>
            <person name="Lang D."/>
            <person name="Ullrich K.K."/>
            <person name="Murat F."/>
            <person name="Fuchs J."/>
            <person name="Jenkins J."/>
            <person name="Haas F.B."/>
            <person name="Piednoel M."/>
            <person name="Gundlach H."/>
            <person name="Van Bel M."/>
            <person name="Meyberg R."/>
            <person name="Vives C."/>
            <person name="Morata J."/>
            <person name="Symeonidi A."/>
            <person name="Hiss M."/>
            <person name="Muchero W."/>
            <person name="Kamisugi Y."/>
            <person name="Saleh O."/>
            <person name="Blanc G."/>
            <person name="Decker E.L."/>
            <person name="van Gessel N."/>
            <person name="Grimwood J."/>
            <person name="Hayes R.D."/>
            <person name="Graham S.W."/>
            <person name="Gunter L.E."/>
            <person name="McDaniel S.F."/>
            <person name="Hoernstein S.N.W."/>
            <person name="Larsson A."/>
            <person name="Li F.W."/>
            <person name="Perroud P.F."/>
            <person name="Phillips J."/>
            <person name="Ranjan P."/>
            <person name="Rokshar D.S."/>
            <person name="Rothfels C.J."/>
            <person name="Schneider L."/>
            <person name="Shu S."/>
            <person name="Stevenson D.W."/>
            <person name="Thummler F."/>
            <person name="Tillich M."/>
            <person name="Villarreal Aguilar J.C."/>
            <person name="Widiez T."/>
            <person name="Wong G.K."/>
            <person name="Wymore A."/>
            <person name="Zhang Y."/>
            <person name="Zimmer A.D."/>
            <person name="Quatrano R.S."/>
            <person name="Mayer K.F.X."/>
            <person name="Goodstein D."/>
            <person name="Casacuberta J.M."/>
            <person name="Vandepoele K."/>
            <person name="Reski R."/>
            <person name="Cuming A.C."/>
            <person name="Tuskan G.A."/>
            <person name="Maumus F."/>
            <person name="Salse J."/>
            <person name="Schmutz J."/>
            <person name="Rensing S.A."/>
        </authorList>
    </citation>
    <scope>NUCLEOTIDE SEQUENCE [LARGE SCALE GENOMIC DNA]</scope>
    <source>
        <strain evidence="2 3">cv. Gransden 2004</strain>
    </source>
</reference>
<proteinExistence type="predicted"/>
<reference evidence="2 3" key="1">
    <citation type="journal article" date="2008" name="Science">
        <title>The Physcomitrella genome reveals evolutionary insights into the conquest of land by plants.</title>
        <authorList>
            <person name="Rensing S."/>
            <person name="Lang D."/>
            <person name="Zimmer A."/>
            <person name="Terry A."/>
            <person name="Salamov A."/>
            <person name="Shapiro H."/>
            <person name="Nishiyama T."/>
            <person name="Perroud P.-F."/>
            <person name="Lindquist E."/>
            <person name="Kamisugi Y."/>
            <person name="Tanahashi T."/>
            <person name="Sakakibara K."/>
            <person name="Fujita T."/>
            <person name="Oishi K."/>
            <person name="Shin-I T."/>
            <person name="Kuroki Y."/>
            <person name="Toyoda A."/>
            <person name="Suzuki Y."/>
            <person name="Hashimoto A."/>
            <person name="Yamaguchi K."/>
            <person name="Sugano A."/>
            <person name="Kohara Y."/>
            <person name="Fujiyama A."/>
            <person name="Anterola A."/>
            <person name="Aoki S."/>
            <person name="Ashton N."/>
            <person name="Barbazuk W.B."/>
            <person name="Barker E."/>
            <person name="Bennetzen J."/>
            <person name="Bezanilla M."/>
            <person name="Blankenship R."/>
            <person name="Cho S.H."/>
            <person name="Dutcher S."/>
            <person name="Estelle M."/>
            <person name="Fawcett J.A."/>
            <person name="Gundlach H."/>
            <person name="Hanada K."/>
            <person name="Heyl A."/>
            <person name="Hicks K.A."/>
            <person name="Hugh J."/>
            <person name="Lohr M."/>
            <person name="Mayer K."/>
            <person name="Melkozernov A."/>
            <person name="Murata T."/>
            <person name="Nelson D."/>
            <person name="Pils B."/>
            <person name="Prigge M."/>
            <person name="Reiss B."/>
            <person name="Renner T."/>
            <person name="Rombauts S."/>
            <person name="Rushton P."/>
            <person name="Sanderfoot A."/>
            <person name="Schween G."/>
            <person name="Shiu S.-H."/>
            <person name="Stueber K."/>
            <person name="Theodoulou F.L."/>
            <person name="Tu H."/>
            <person name="Van de Peer Y."/>
            <person name="Verrier P.J."/>
            <person name="Waters E."/>
            <person name="Wood A."/>
            <person name="Yang L."/>
            <person name="Cove D."/>
            <person name="Cuming A."/>
            <person name="Hasebe M."/>
            <person name="Lucas S."/>
            <person name="Mishler D.B."/>
            <person name="Reski R."/>
            <person name="Grigoriev I."/>
            <person name="Quatrano R.S."/>
            <person name="Boore J.L."/>
        </authorList>
    </citation>
    <scope>NUCLEOTIDE SEQUENCE [LARGE SCALE GENOMIC DNA]</scope>
    <source>
        <strain evidence="2 3">cv. Gransden 2004</strain>
    </source>
</reference>
<feature type="region of interest" description="Disordered" evidence="1">
    <location>
        <begin position="998"/>
        <end position="1065"/>
    </location>
</feature>
<dbReference type="Pfam" id="PF21052">
    <property type="entry name" value="EFR3_ARM"/>
    <property type="match status" value="1"/>
</dbReference>
<dbReference type="Gramene" id="Pp3c10_300V3.2">
    <property type="protein sequence ID" value="Pp3c10_300V3.2"/>
    <property type="gene ID" value="Pp3c10_300"/>
</dbReference>
<dbReference type="OrthoDB" id="19232at2759"/>
<dbReference type="EnsemblPlants" id="Pp3c10_300V3.2">
    <property type="protein sequence ID" value="Pp3c10_300V3.2"/>
    <property type="gene ID" value="Pp3c10_300"/>
</dbReference>